<keyword evidence="4" id="KW-0720">Serine protease</keyword>
<dbReference type="Pfam" id="PF00089">
    <property type="entry name" value="Trypsin"/>
    <property type="match status" value="1"/>
</dbReference>
<dbReference type="Proteomes" id="UP000675881">
    <property type="component" value="Chromosome 1"/>
</dbReference>
<dbReference type="GO" id="GO:0004252">
    <property type="term" value="F:serine-type endopeptidase activity"/>
    <property type="evidence" value="ECO:0007669"/>
    <property type="project" value="InterPro"/>
</dbReference>
<protein>
    <submittedName>
        <fullName evidence="9">(salmon louse) hypothetical protein</fullName>
    </submittedName>
</protein>
<dbReference type="Gene3D" id="3.30.1640.30">
    <property type="match status" value="1"/>
</dbReference>
<dbReference type="PROSITE" id="PS50240">
    <property type="entry name" value="TRYPSIN_DOM"/>
    <property type="match status" value="1"/>
</dbReference>
<evidence type="ECO:0000313" key="10">
    <source>
        <dbReference type="Proteomes" id="UP000675881"/>
    </source>
</evidence>
<evidence type="ECO:0000256" key="6">
    <source>
        <dbReference type="ARBA" id="ARBA00024195"/>
    </source>
</evidence>
<evidence type="ECO:0000256" key="2">
    <source>
        <dbReference type="ARBA" id="ARBA00022729"/>
    </source>
</evidence>
<dbReference type="InterPro" id="IPR043504">
    <property type="entry name" value="Peptidase_S1_PA_chymotrypsin"/>
</dbReference>
<dbReference type="InterPro" id="IPR022700">
    <property type="entry name" value="CLIP"/>
</dbReference>
<feature type="signal peptide" evidence="8">
    <location>
        <begin position="1"/>
        <end position="27"/>
    </location>
</feature>
<evidence type="ECO:0000256" key="3">
    <source>
        <dbReference type="ARBA" id="ARBA00022801"/>
    </source>
</evidence>
<dbReference type="PRINTS" id="PR00722">
    <property type="entry name" value="CHYMOTRYPSIN"/>
</dbReference>
<name>A0A7R8CF14_LEPSM</name>
<evidence type="ECO:0000256" key="5">
    <source>
        <dbReference type="ARBA" id="ARBA00023157"/>
    </source>
</evidence>
<dbReference type="InterPro" id="IPR001314">
    <property type="entry name" value="Peptidase_S1A"/>
</dbReference>
<dbReference type="CDD" id="cd00190">
    <property type="entry name" value="Tryp_SPc"/>
    <property type="match status" value="1"/>
</dbReference>
<dbReference type="PANTHER" id="PTHR24256">
    <property type="entry name" value="TRYPTASE-RELATED"/>
    <property type="match status" value="1"/>
</dbReference>
<feature type="region of interest" description="Disordered" evidence="7">
    <location>
        <begin position="157"/>
        <end position="191"/>
    </location>
</feature>
<dbReference type="SMART" id="SM00020">
    <property type="entry name" value="Tryp_SPc"/>
    <property type="match status" value="1"/>
</dbReference>
<dbReference type="InterPro" id="IPR051487">
    <property type="entry name" value="Ser/Thr_Proteases_Immune/Dev"/>
</dbReference>
<dbReference type="InterPro" id="IPR018114">
    <property type="entry name" value="TRYPSIN_HIS"/>
</dbReference>
<dbReference type="PROSITE" id="PS51888">
    <property type="entry name" value="CLIP"/>
    <property type="match status" value="1"/>
</dbReference>
<keyword evidence="1" id="KW-0645">Protease</keyword>
<feature type="compositionally biased region" description="Polar residues" evidence="7">
    <location>
        <begin position="167"/>
        <end position="191"/>
    </location>
</feature>
<evidence type="ECO:0000313" key="9">
    <source>
        <dbReference type="EMBL" id="CAF2756964.1"/>
    </source>
</evidence>
<dbReference type="InterPro" id="IPR009003">
    <property type="entry name" value="Peptidase_S1_PA"/>
</dbReference>
<accession>A0A7R8CF14</accession>
<dbReference type="SUPFAM" id="SSF50494">
    <property type="entry name" value="Trypsin-like serine proteases"/>
    <property type="match status" value="1"/>
</dbReference>
<evidence type="ECO:0000256" key="8">
    <source>
        <dbReference type="SAM" id="SignalP"/>
    </source>
</evidence>
<dbReference type="InterPro" id="IPR038565">
    <property type="entry name" value="CLIP_sf"/>
</dbReference>
<dbReference type="GO" id="GO:0006508">
    <property type="term" value="P:proteolysis"/>
    <property type="evidence" value="ECO:0007669"/>
    <property type="project" value="UniProtKB-KW"/>
</dbReference>
<proteinExistence type="inferred from homology"/>
<dbReference type="AlphaFoldDB" id="A0A7R8CF14"/>
<dbReference type="EMBL" id="HG994580">
    <property type="protein sequence ID" value="CAF2756964.1"/>
    <property type="molecule type" value="Genomic_DNA"/>
</dbReference>
<organism evidence="9 10">
    <name type="scientific">Lepeophtheirus salmonis</name>
    <name type="common">Salmon louse</name>
    <name type="synonym">Caligus salmonis</name>
    <dbReference type="NCBI Taxonomy" id="72036"/>
    <lineage>
        <taxon>Eukaryota</taxon>
        <taxon>Metazoa</taxon>
        <taxon>Ecdysozoa</taxon>
        <taxon>Arthropoda</taxon>
        <taxon>Crustacea</taxon>
        <taxon>Multicrustacea</taxon>
        <taxon>Hexanauplia</taxon>
        <taxon>Copepoda</taxon>
        <taxon>Siphonostomatoida</taxon>
        <taxon>Caligidae</taxon>
        <taxon>Lepeophtheirus</taxon>
    </lineage>
</organism>
<reference evidence="9" key="1">
    <citation type="submission" date="2021-02" db="EMBL/GenBank/DDBJ databases">
        <authorList>
            <person name="Bekaert M."/>
        </authorList>
    </citation>
    <scope>NUCLEOTIDE SEQUENCE</scope>
    <source>
        <strain evidence="9">IoA-00</strain>
    </source>
</reference>
<gene>
    <name evidence="9" type="ORF">LSAA_438</name>
</gene>
<evidence type="ECO:0000256" key="7">
    <source>
        <dbReference type="SAM" id="MobiDB-lite"/>
    </source>
</evidence>
<evidence type="ECO:0000256" key="4">
    <source>
        <dbReference type="ARBA" id="ARBA00022825"/>
    </source>
</evidence>
<dbReference type="PROSITE" id="PS00134">
    <property type="entry name" value="TRYPSIN_HIS"/>
    <property type="match status" value="1"/>
</dbReference>
<evidence type="ECO:0000256" key="1">
    <source>
        <dbReference type="ARBA" id="ARBA00022670"/>
    </source>
</evidence>
<keyword evidence="3" id="KW-0378">Hydrolase</keyword>
<sequence length="379" mass="42364">MFIFNIQCKDVLWVFLLSSILTKSSEGTHRIQKRGSSQRRIDEGGSLFSFALPFLKSLGLPKTSVEFNGARLSIKSEAEANARNEDVSGRITTAPRCTTPNKGNGKCLDIQYCPILLADFATLRKSICFKTGFVPGVCCPDQGVSLLDFGTTDTKEENDKFEENEVINDQSNDSIKGDSTNATSINQNESPPTYEGEYPWMAAIYLHGGGRTEFWCGGALVSERHVITAAHCTKDAKKKQFKAHVIAHPDFKANGFYSDVAILKTIEPVEFSEYIQPICLPTGSMKNDNFLGTLPVALGWGATHYRGKEVNKLRGVALPVWNNKDCDGAYFQPITEVFSLCWIRKWRKRRMSRRLRRSLNALQSKEKSLGINRSGIIWK</sequence>
<keyword evidence="2 8" id="KW-0732">Signal</keyword>
<dbReference type="OrthoDB" id="6348928at2759"/>
<keyword evidence="5" id="KW-1015">Disulfide bond</keyword>
<keyword evidence="10" id="KW-1185">Reference proteome</keyword>
<dbReference type="Gene3D" id="2.40.10.10">
    <property type="entry name" value="Trypsin-like serine proteases"/>
    <property type="match status" value="3"/>
</dbReference>
<feature type="chain" id="PRO_5043882224" evidence="8">
    <location>
        <begin position="28"/>
        <end position="379"/>
    </location>
</feature>
<dbReference type="SMART" id="SM00680">
    <property type="entry name" value="CLIP"/>
    <property type="match status" value="1"/>
</dbReference>
<dbReference type="InterPro" id="IPR001254">
    <property type="entry name" value="Trypsin_dom"/>
</dbReference>
<comment type="similarity">
    <text evidence="6">Belongs to the peptidase S1 family. CLIP subfamily.</text>
</comment>